<name>A0A348G0W6_9HYPH</name>
<evidence type="ECO:0000313" key="2">
    <source>
        <dbReference type="Proteomes" id="UP000266934"/>
    </source>
</evidence>
<sequence length="98" mass="10662">MAVDRADLEAEPLIGGTGGVEIADAMDDVIEAENHEGIARKTEGAQDGRNIRSMRHPRAVGNLPPITDHGRPRRRRLIRIPADQAGIRIPIAENPVTE</sequence>
<accession>A0A348G0W6</accession>
<dbReference type="Proteomes" id="UP000266934">
    <property type="component" value="Chromosome"/>
</dbReference>
<protein>
    <submittedName>
        <fullName evidence="1">Uncharacterized protein</fullName>
    </submittedName>
</protein>
<proteinExistence type="predicted"/>
<evidence type="ECO:0000313" key="1">
    <source>
        <dbReference type="EMBL" id="BBF93199.1"/>
    </source>
</evidence>
<dbReference type="AlphaFoldDB" id="A0A348G0W6"/>
<keyword evidence="2" id="KW-1185">Reference proteome</keyword>
<gene>
    <name evidence="1" type="ORF">BLTE_18840</name>
</gene>
<reference evidence="1 2" key="1">
    <citation type="submission" date="2018-08" db="EMBL/GenBank/DDBJ databases">
        <title>Complete genome sequencing of Blastochloris tepida GI.</title>
        <authorList>
            <person name="Tsukatani Y."/>
            <person name="Mori H."/>
        </authorList>
    </citation>
    <scope>NUCLEOTIDE SEQUENCE [LARGE SCALE GENOMIC DNA]</scope>
    <source>
        <strain evidence="1 2">GI</strain>
    </source>
</reference>
<dbReference type="EMBL" id="AP018907">
    <property type="protein sequence ID" value="BBF93199.1"/>
    <property type="molecule type" value="Genomic_DNA"/>
</dbReference>
<dbReference type="KEGG" id="blag:BLTE_18840"/>
<organism evidence="1 2">
    <name type="scientific">Blastochloris tepida</name>
    <dbReference type="NCBI Taxonomy" id="2233851"/>
    <lineage>
        <taxon>Bacteria</taxon>
        <taxon>Pseudomonadati</taxon>
        <taxon>Pseudomonadota</taxon>
        <taxon>Alphaproteobacteria</taxon>
        <taxon>Hyphomicrobiales</taxon>
        <taxon>Blastochloridaceae</taxon>
        <taxon>Blastochloris</taxon>
    </lineage>
</organism>